<comment type="caution">
    <text evidence="1">The sequence shown here is derived from an EMBL/GenBank/DDBJ whole genome shotgun (WGS) entry which is preliminary data.</text>
</comment>
<accession>A0ABQ9FC15</accession>
<evidence type="ECO:0000313" key="2">
    <source>
        <dbReference type="Proteomes" id="UP001217089"/>
    </source>
</evidence>
<gene>
    <name evidence="1" type="ORF">KUTeg_009265</name>
</gene>
<dbReference type="Proteomes" id="UP001217089">
    <property type="component" value="Unassembled WGS sequence"/>
</dbReference>
<dbReference type="EMBL" id="JARBDR010000415">
    <property type="protein sequence ID" value="KAJ8313185.1"/>
    <property type="molecule type" value="Genomic_DNA"/>
</dbReference>
<protein>
    <submittedName>
        <fullName evidence="1">Uncharacterized protein</fullName>
    </submittedName>
</protein>
<feature type="non-terminal residue" evidence="1">
    <location>
        <position position="241"/>
    </location>
</feature>
<evidence type="ECO:0000313" key="1">
    <source>
        <dbReference type="EMBL" id="KAJ8313185.1"/>
    </source>
</evidence>
<proteinExistence type="predicted"/>
<reference evidence="1 2" key="1">
    <citation type="submission" date="2022-12" db="EMBL/GenBank/DDBJ databases">
        <title>Chromosome-level genome of Tegillarca granosa.</title>
        <authorList>
            <person name="Kim J."/>
        </authorList>
    </citation>
    <scope>NUCLEOTIDE SEQUENCE [LARGE SCALE GENOMIC DNA]</scope>
    <source>
        <strain evidence="1">Teg-2019</strain>
        <tissue evidence="1">Adductor muscle</tissue>
    </source>
</reference>
<keyword evidence="2" id="KW-1185">Reference proteome</keyword>
<name>A0ABQ9FC15_TEGGR</name>
<organism evidence="1 2">
    <name type="scientific">Tegillarca granosa</name>
    <name type="common">Malaysian cockle</name>
    <name type="synonym">Anadara granosa</name>
    <dbReference type="NCBI Taxonomy" id="220873"/>
    <lineage>
        <taxon>Eukaryota</taxon>
        <taxon>Metazoa</taxon>
        <taxon>Spiralia</taxon>
        <taxon>Lophotrochozoa</taxon>
        <taxon>Mollusca</taxon>
        <taxon>Bivalvia</taxon>
        <taxon>Autobranchia</taxon>
        <taxon>Pteriomorphia</taxon>
        <taxon>Arcoida</taxon>
        <taxon>Arcoidea</taxon>
        <taxon>Arcidae</taxon>
        <taxon>Tegillarca</taxon>
    </lineage>
</organism>
<sequence length="241" mass="27591">MTNFTSSYGKKMSSSFFSRPDQLGRRLNPWRGEKHLQINLATDASGYKWGALVMDKSRLCFGDETDALINTIPLLFDDLKNYRVDDFVDNEALVSKNSDLNDVLMKFFELSQKCNIDLKVQYIATKDNPADKISHSLSLQECQLSEDKWNLIQSKYGPHTVDLMALDSNVMLGIDGKKLKHFTPFPSPLPNGDETNPYVFPPFGLISPVLNYFTSQKLRVCIMVVPELRTPPVWWPIFWSR</sequence>